<dbReference type="EMBL" id="BJXX01000040">
    <property type="protein sequence ID" value="GEN33377.1"/>
    <property type="molecule type" value="Genomic_DNA"/>
</dbReference>
<gene>
    <name evidence="10" type="ORF">ADA01nite_08370</name>
</gene>
<accession>A0A511V382</accession>
<name>A0A511V382_9BACL</name>
<dbReference type="OrthoDB" id="9816067at2"/>
<evidence type="ECO:0000313" key="11">
    <source>
        <dbReference type="Proteomes" id="UP000321157"/>
    </source>
</evidence>
<dbReference type="PANTHER" id="PTHR35789:SF1">
    <property type="entry name" value="SPORE GERMINATION PROTEIN B3"/>
    <property type="match status" value="1"/>
</dbReference>
<proteinExistence type="inferred from homology"/>
<dbReference type="AlphaFoldDB" id="A0A511V382"/>
<dbReference type="GO" id="GO:0009847">
    <property type="term" value="P:spore germination"/>
    <property type="evidence" value="ECO:0007669"/>
    <property type="project" value="InterPro"/>
</dbReference>
<dbReference type="RefSeq" id="WP_146808662.1">
    <property type="nucleotide sequence ID" value="NZ_BJXX01000040.1"/>
</dbReference>
<keyword evidence="6" id="KW-0564">Palmitate</keyword>
<evidence type="ECO:0000256" key="7">
    <source>
        <dbReference type="ARBA" id="ARBA00023288"/>
    </source>
</evidence>
<dbReference type="NCBIfam" id="TIGR02887">
    <property type="entry name" value="spore_ger_x_C"/>
    <property type="match status" value="1"/>
</dbReference>
<dbReference type="Pfam" id="PF05504">
    <property type="entry name" value="Spore_GerAC"/>
    <property type="match status" value="1"/>
</dbReference>
<dbReference type="InterPro" id="IPR008844">
    <property type="entry name" value="Spore_GerAC-like"/>
</dbReference>
<evidence type="ECO:0000256" key="3">
    <source>
        <dbReference type="ARBA" id="ARBA00022544"/>
    </source>
</evidence>
<keyword evidence="7" id="KW-0449">Lipoprotein</keyword>
<keyword evidence="3" id="KW-0309">Germination</keyword>
<dbReference type="GO" id="GO:0016020">
    <property type="term" value="C:membrane"/>
    <property type="evidence" value="ECO:0007669"/>
    <property type="project" value="UniProtKB-SubCell"/>
</dbReference>
<sequence>MKVGWKPLLLLVLIMLPLIQGCGTAEGGIAVRELNQLNVVMVTGVDYDPKHKKFILSIQTVKPALEKGTAVSPETVYTTRATGDTIMEASKNLRAQTSGKLIWFHGKVIILGHTLVRENVMKEVIDFFARNREIRYSSWILIAKKTAEEIVTAEPNSEVMMGYELNGIINNQSEWGRTVVVTLKDLINNYSDPYAGFVTGQVNKSKGKGGKDQIIIADGVVINAFNPKQASRVSVLSKKEIQALRIFHKMAQQEPEIIYSVSLGAKGDTKYNTAVQVKVRNRKATSTIENGRPKIKMELTLDGTVLESGTQLDLSKKETVARLEGVVEKKIIADIRLLLTRLQKKDNADIVGFASLIHRQHKDYWHQHEKQWREIYPNIPVDISIKWNSIRNGIIRQVKVGEKE</sequence>
<comment type="subcellular location">
    <subcellularLocation>
        <location evidence="1">Membrane</location>
        <topology evidence="1">Lipid-anchor</topology>
    </subcellularLocation>
</comment>
<dbReference type="Pfam" id="PF25198">
    <property type="entry name" value="Spore_GerAC_N"/>
    <property type="match status" value="1"/>
</dbReference>
<keyword evidence="4" id="KW-0732">Signal</keyword>
<dbReference type="Gene3D" id="3.30.300.210">
    <property type="entry name" value="Nutrient germinant receptor protein C, domain 3"/>
    <property type="match status" value="1"/>
</dbReference>
<evidence type="ECO:0000259" key="8">
    <source>
        <dbReference type="Pfam" id="PF05504"/>
    </source>
</evidence>
<evidence type="ECO:0000256" key="5">
    <source>
        <dbReference type="ARBA" id="ARBA00023136"/>
    </source>
</evidence>
<dbReference type="InterPro" id="IPR046953">
    <property type="entry name" value="Spore_GerAC-like_C"/>
</dbReference>
<dbReference type="InterPro" id="IPR057336">
    <property type="entry name" value="GerAC_N"/>
</dbReference>
<feature type="domain" description="Spore germination GerAC-like C-terminal" evidence="8">
    <location>
        <begin position="234"/>
        <end position="391"/>
    </location>
</feature>
<comment type="caution">
    <text evidence="10">The sequence shown here is derived from an EMBL/GenBank/DDBJ whole genome shotgun (WGS) entry which is preliminary data.</text>
</comment>
<dbReference type="PROSITE" id="PS51257">
    <property type="entry name" value="PROKAR_LIPOPROTEIN"/>
    <property type="match status" value="1"/>
</dbReference>
<keyword evidence="5" id="KW-0472">Membrane</keyword>
<dbReference type="InterPro" id="IPR038501">
    <property type="entry name" value="Spore_GerAC_C_sf"/>
</dbReference>
<comment type="similarity">
    <text evidence="2">Belongs to the GerABKC lipoprotein family.</text>
</comment>
<organism evidence="10 11">
    <name type="scientific">Aneurinibacillus danicus</name>
    <dbReference type="NCBI Taxonomy" id="267746"/>
    <lineage>
        <taxon>Bacteria</taxon>
        <taxon>Bacillati</taxon>
        <taxon>Bacillota</taxon>
        <taxon>Bacilli</taxon>
        <taxon>Bacillales</taxon>
        <taxon>Paenibacillaceae</taxon>
        <taxon>Aneurinibacillus group</taxon>
        <taxon>Aneurinibacillus</taxon>
    </lineage>
</organism>
<dbReference type="PANTHER" id="PTHR35789">
    <property type="entry name" value="SPORE GERMINATION PROTEIN B3"/>
    <property type="match status" value="1"/>
</dbReference>
<evidence type="ECO:0000313" key="10">
    <source>
        <dbReference type="EMBL" id="GEN33377.1"/>
    </source>
</evidence>
<reference evidence="10 11" key="1">
    <citation type="submission" date="2019-07" db="EMBL/GenBank/DDBJ databases">
        <title>Whole genome shotgun sequence of Aneurinibacillus danicus NBRC 102444.</title>
        <authorList>
            <person name="Hosoyama A."/>
            <person name="Uohara A."/>
            <person name="Ohji S."/>
            <person name="Ichikawa N."/>
        </authorList>
    </citation>
    <scope>NUCLEOTIDE SEQUENCE [LARGE SCALE GENOMIC DNA]</scope>
    <source>
        <strain evidence="10 11">NBRC 102444</strain>
    </source>
</reference>
<dbReference type="Proteomes" id="UP000321157">
    <property type="component" value="Unassembled WGS sequence"/>
</dbReference>
<evidence type="ECO:0000256" key="1">
    <source>
        <dbReference type="ARBA" id="ARBA00004635"/>
    </source>
</evidence>
<keyword evidence="11" id="KW-1185">Reference proteome</keyword>
<feature type="domain" description="Spore germination protein N-terminal" evidence="9">
    <location>
        <begin position="32"/>
        <end position="198"/>
    </location>
</feature>
<protein>
    <submittedName>
        <fullName evidence="10">Uncharacterized protein</fullName>
    </submittedName>
</protein>
<evidence type="ECO:0000256" key="6">
    <source>
        <dbReference type="ARBA" id="ARBA00023139"/>
    </source>
</evidence>
<evidence type="ECO:0000256" key="4">
    <source>
        <dbReference type="ARBA" id="ARBA00022729"/>
    </source>
</evidence>
<evidence type="ECO:0000256" key="2">
    <source>
        <dbReference type="ARBA" id="ARBA00007886"/>
    </source>
</evidence>
<evidence type="ECO:0000259" key="9">
    <source>
        <dbReference type="Pfam" id="PF25198"/>
    </source>
</evidence>